<dbReference type="PANTHER" id="PTHR31690">
    <property type="entry name" value="FUCOSE MUTAROTASE"/>
    <property type="match status" value="1"/>
</dbReference>
<dbReference type="Proteomes" id="UP000070558">
    <property type="component" value="Unassembled WGS sequence"/>
</dbReference>
<comment type="catalytic activity">
    <reaction evidence="3">
        <text>alpha-L-fucose = beta-L-fucose</text>
        <dbReference type="Rhea" id="RHEA:25580"/>
        <dbReference type="ChEBI" id="CHEBI:42548"/>
        <dbReference type="ChEBI" id="CHEBI:42589"/>
        <dbReference type="EC" id="5.1.3.29"/>
    </reaction>
</comment>
<dbReference type="InterPro" id="IPR050443">
    <property type="entry name" value="RbsD/FucU_mutarotase"/>
</dbReference>
<sequence length="148" mass="16140">MLKGVDSIIPPALLKVLCEMGHGDVLVLADGNFPTESVGKDAIVVRCDGHGTSELLTAILKLMPLDQYTDKPATLMEVVPGDPCETPIWKEYEDIIAKYDKRGASTLGTLERFAFYDEAKKAYCVVATGERAQYANIMLRKGVVFAGE</sequence>
<comment type="catalytic activity">
    <reaction evidence="1">
        <text>beta-D-ribopyranose = beta-D-ribofuranose</text>
        <dbReference type="Rhea" id="RHEA:25432"/>
        <dbReference type="ChEBI" id="CHEBI:27476"/>
        <dbReference type="ChEBI" id="CHEBI:47002"/>
        <dbReference type="EC" id="5.4.99.62"/>
    </reaction>
</comment>
<name>A0A133NI28_GARVA</name>
<dbReference type="OrthoDB" id="9805009at2"/>
<dbReference type="PATRIC" id="fig|2702.98.peg.724"/>
<dbReference type="InterPro" id="IPR007721">
    <property type="entry name" value="RbsD_FucU"/>
</dbReference>
<comment type="caution">
    <text evidence="5">The sequence shown here is derived from an EMBL/GenBank/DDBJ whole genome shotgun (WGS) entry which is preliminary data.</text>
</comment>
<dbReference type="Proteomes" id="UP000258533">
    <property type="component" value="Unassembled WGS sequence"/>
</dbReference>
<dbReference type="GO" id="GO:0036373">
    <property type="term" value="F:L-fucose mutarotase activity"/>
    <property type="evidence" value="ECO:0007669"/>
    <property type="project" value="UniProtKB-EC"/>
</dbReference>
<dbReference type="SUPFAM" id="SSF102546">
    <property type="entry name" value="RbsD-like"/>
    <property type="match status" value="1"/>
</dbReference>
<evidence type="ECO:0000256" key="2">
    <source>
        <dbReference type="ARBA" id="ARBA00023235"/>
    </source>
</evidence>
<evidence type="ECO:0000313" key="6">
    <source>
        <dbReference type="Proteomes" id="UP000070558"/>
    </source>
</evidence>
<reference evidence="5 7" key="2">
    <citation type="submission" date="2016-02" db="EMBL/GenBank/DDBJ databases">
        <title>Gardnerella vaginalis Subgroups Defined by cpn60 Sequencing and Sialidase Activity in Isolates from Canada, Belgium and Kenya.</title>
        <authorList>
            <person name="Schellenberg J."/>
            <person name="Paramel Jayaprakash T."/>
            <person name="Withana Gamage N."/>
            <person name="Patterson M.H."/>
            <person name="Vaneechoutte M."/>
            <person name="Hill J.E."/>
        </authorList>
    </citation>
    <scope>NUCLEOTIDE SEQUENCE [LARGE SCALE GENOMIC DNA]</scope>
    <source>
        <strain evidence="5 7">N144</strain>
    </source>
</reference>
<protein>
    <submittedName>
        <fullName evidence="5">Fucose isomerase</fullName>
    </submittedName>
    <submittedName>
        <fullName evidence="4">Putative L-fucose mutarotase</fullName>
    </submittedName>
</protein>
<dbReference type="GO" id="GO:0062193">
    <property type="term" value="F:D-ribose pyranase activity"/>
    <property type="evidence" value="ECO:0007669"/>
    <property type="project" value="UniProtKB-EC"/>
</dbReference>
<dbReference type="GO" id="GO:0042806">
    <property type="term" value="F:fucose binding"/>
    <property type="evidence" value="ECO:0007669"/>
    <property type="project" value="TreeGrafter"/>
</dbReference>
<accession>A0A133NI28</accession>
<evidence type="ECO:0000313" key="4">
    <source>
        <dbReference type="EMBL" id="KXA18068.1"/>
    </source>
</evidence>
<reference evidence="4 6" key="1">
    <citation type="submission" date="2016-01" db="EMBL/GenBank/DDBJ databases">
        <authorList>
            <person name="Oliw E.H."/>
        </authorList>
    </citation>
    <scope>NUCLEOTIDE SEQUENCE [LARGE SCALE GENOMIC DNA]</scope>
    <source>
        <strain evidence="4 6">GED7760B</strain>
    </source>
</reference>
<dbReference type="GeneID" id="86824544"/>
<dbReference type="InterPro" id="IPR023750">
    <property type="entry name" value="RbsD-like_sf"/>
</dbReference>
<gene>
    <name evidence="5" type="ORF">AXE73_06290</name>
    <name evidence="4" type="ORF">HMPREF3216_00856</name>
</gene>
<keyword evidence="2 5" id="KW-0413">Isomerase</keyword>
<dbReference type="EMBL" id="LRQA01000040">
    <property type="protein sequence ID" value="KXA18068.1"/>
    <property type="molecule type" value="Genomic_DNA"/>
</dbReference>
<dbReference type="EMBL" id="LRTT01000002">
    <property type="protein sequence ID" value="RFD74616.1"/>
    <property type="molecule type" value="Genomic_DNA"/>
</dbReference>
<evidence type="ECO:0000256" key="1">
    <source>
        <dbReference type="ARBA" id="ARBA00000223"/>
    </source>
</evidence>
<dbReference type="Pfam" id="PF05025">
    <property type="entry name" value="RbsD_FucU"/>
    <property type="match status" value="1"/>
</dbReference>
<dbReference type="PANTHER" id="PTHR31690:SF4">
    <property type="entry name" value="FUCOSE MUTAROTASE"/>
    <property type="match status" value="1"/>
</dbReference>
<dbReference type="Gene3D" id="3.40.1650.10">
    <property type="entry name" value="RbsD-like domain"/>
    <property type="match status" value="1"/>
</dbReference>
<dbReference type="RefSeq" id="WP_004131125.1">
    <property type="nucleotide sequence ID" value="NZ_CP083169.1"/>
</dbReference>
<evidence type="ECO:0000313" key="5">
    <source>
        <dbReference type="EMBL" id="RFD74616.1"/>
    </source>
</evidence>
<dbReference type="GO" id="GO:0006004">
    <property type="term" value="P:fucose metabolic process"/>
    <property type="evidence" value="ECO:0007669"/>
    <property type="project" value="TreeGrafter"/>
</dbReference>
<evidence type="ECO:0000256" key="3">
    <source>
        <dbReference type="ARBA" id="ARBA00036324"/>
    </source>
</evidence>
<organism evidence="5 7">
    <name type="scientific">Gardnerella vaginalis</name>
    <dbReference type="NCBI Taxonomy" id="2702"/>
    <lineage>
        <taxon>Bacteria</taxon>
        <taxon>Bacillati</taxon>
        <taxon>Actinomycetota</taxon>
        <taxon>Actinomycetes</taxon>
        <taxon>Bifidobacteriales</taxon>
        <taxon>Bifidobacteriaceae</taxon>
        <taxon>Gardnerella</taxon>
    </lineage>
</organism>
<evidence type="ECO:0000313" key="7">
    <source>
        <dbReference type="Proteomes" id="UP000258533"/>
    </source>
</evidence>
<proteinExistence type="predicted"/>
<dbReference type="AlphaFoldDB" id="A0A133NI28"/>